<sequence length="718" mass="78415">GPDLYSDHIKKKKKQSSPQTAPFNFSAAFGVKTSLTSPMEDSPKQAAPTAPSDRRSPPPIILSDSVLQALLARCPSATTPEAIRALAKNQNVLSQAVKDLLNGLNEAKGEDEDEDEEEDSDDLEGLDSGSDDDDDDDGSLFSDEDEEEDEEDDQGDNWWKNPNVGRVPYMGPRGTAASNSKPSMASAPPPSKTAPRAAAAPQPAPVHLTPAEQCAKIKEKATDAYKRAEYKLAAALYGEALSCVRLAEESEAAKLKVPLLGNRAACYMMESKFELVVADCKELLLIDPNFVKGYMRAGKAHLRLGNMDLATKHYAKAKALEPANRQVAEESLLVAQMKNHWKLVAEQSKPALYKPHQMMAACNAALAECVMCAHLKVLKARALVDLGRHVTAKKELDELLTMHPGNTDAQCLLAETAYNTAETQSEVDRAMAKLKLVLQLDPDNQRAKIVFKRAKATDRLKVQANEAFKEGKNEEAYTLYTEALANDPSHKATATVILSNRAAALMKLERLDEAVADCTAAIAMRPAFEKAYERRARIYMKQEKFQEAVNDCTHLCKNNRSKEHLEELKEAKLALKKSKQKDYYKILGLQRGADDAAIRKAFKKMALQCHPDRMSSASDEVKVRAAATQCAALLTSWKSGQGVRLRRAAAEVRRVAAESSAGLRRAEKKLKAGMGSVGMEGLVGTRSGAVIDLTAGNRMAMTRMMTSSHGSMARFAGR</sequence>
<evidence type="ECO:0000313" key="4">
    <source>
        <dbReference type="EMBL" id="KAK3238825.1"/>
    </source>
</evidence>
<protein>
    <recommendedName>
        <fullName evidence="3">J domain-containing protein</fullName>
    </recommendedName>
</protein>
<dbReference type="PANTHER" id="PTHR44200">
    <property type="entry name" value="DNAJ HOMOLOG SUBFAMILY C MEMBER 7"/>
    <property type="match status" value="1"/>
</dbReference>
<feature type="repeat" description="TPR" evidence="1">
    <location>
        <begin position="291"/>
        <end position="324"/>
    </location>
</feature>
<dbReference type="PROSITE" id="PS50076">
    <property type="entry name" value="DNAJ_2"/>
    <property type="match status" value="1"/>
</dbReference>
<dbReference type="Pfam" id="PF13181">
    <property type="entry name" value="TPR_8"/>
    <property type="match status" value="1"/>
</dbReference>
<dbReference type="SMART" id="SM00028">
    <property type="entry name" value="TPR"/>
    <property type="match status" value="7"/>
</dbReference>
<dbReference type="Pfam" id="PF13432">
    <property type="entry name" value="TPR_16"/>
    <property type="match status" value="2"/>
</dbReference>
<dbReference type="Gene3D" id="1.25.40.10">
    <property type="entry name" value="Tetratricopeptide repeat domain"/>
    <property type="match status" value="3"/>
</dbReference>
<dbReference type="InterPro" id="IPR052758">
    <property type="entry name" value="SRC_co-chaperone"/>
</dbReference>
<dbReference type="Pfam" id="PF00226">
    <property type="entry name" value="DnaJ"/>
    <property type="match status" value="1"/>
</dbReference>
<organism evidence="4 5">
    <name type="scientific">Cymbomonas tetramitiformis</name>
    <dbReference type="NCBI Taxonomy" id="36881"/>
    <lineage>
        <taxon>Eukaryota</taxon>
        <taxon>Viridiplantae</taxon>
        <taxon>Chlorophyta</taxon>
        <taxon>Pyramimonadophyceae</taxon>
        <taxon>Pyramimonadales</taxon>
        <taxon>Pyramimonadaceae</taxon>
        <taxon>Cymbomonas</taxon>
    </lineage>
</organism>
<dbReference type="PRINTS" id="PR00625">
    <property type="entry name" value="JDOMAIN"/>
</dbReference>
<dbReference type="CDD" id="cd06257">
    <property type="entry name" value="DnaJ"/>
    <property type="match status" value="1"/>
</dbReference>
<evidence type="ECO:0000256" key="2">
    <source>
        <dbReference type="SAM" id="MobiDB-lite"/>
    </source>
</evidence>
<feature type="compositionally biased region" description="Low complexity" evidence="2">
    <location>
        <begin position="176"/>
        <end position="186"/>
    </location>
</feature>
<evidence type="ECO:0000259" key="3">
    <source>
        <dbReference type="PROSITE" id="PS50076"/>
    </source>
</evidence>
<evidence type="ECO:0000313" key="5">
    <source>
        <dbReference type="Proteomes" id="UP001190700"/>
    </source>
</evidence>
<gene>
    <name evidence="4" type="ORF">CYMTET_51199</name>
</gene>
<comment type="caution">
    <text evidence="4">The sequence shown here is derived from an EMBL/GenBank/DDBJ whole genome shotgun (WGS) entry which is preliminary data.</text>
</comment>
<dbReference type="SMART" id="SM00271">
    <property type="entry name" value="DnaJ"/>
    <property type="match status" value="1"/>
</dbReference>
<dbReference type="AlphaFoldDB" id="A0AAE0ETZ4"/>
<accession>A0AAE0ETZ4</accession>
<feature type="domain" description="J" evidence="3">
    <location>
        <begin position="582"/>
        <end position="678"/>
    </location>
</feature>
<dbReference type="InterPro" id="IPR011990">
    <property type="entry name" value="TPR-like_helical_dom_sf"/>
</dbReference>
<dbReference type="Gene3D" id="1.10.287.110">
    <property type="entry name" value="DnaJ domain"/>
    <property type="match status" value="1"/>
</dbReference>
<dbReference type="InterPro" id="IPR036869">
    <property type="entry name" value="J_dom_sf"/>
</dbReference>
<feature type="region of interest" description="Disordered" evidence="2">
    <location>
        <begin position="103"/>
        <end position="207"/>
    </location>
</feature>
<dbReference type="SUPFAM" id="SSF48452">
    <property type="entry name" value="TPR-like"/>
    <property type="match status" value="2"/>
</dbReference>
<proteinExistence type="predicted"/>
<feature type="non-terminal residue" evidence="4">
    <location>
        <position position="1"/>
    </location>
</feature>
<keyword evidence="5" id="KW-1185">Reference proteome</keyword>
<dbReference type="PROSITE" id="PS50005">
    <property type="entry name" value="TPR"/>
    <property type="match status" value="1"/>
</dbReference>
<dbReference type="PANTHER" id="PTHR44200:SF1">
    <property type="entry name" value="DNAJ HOMOLOG SUBFAMILY C MEMBER 7"/>
    <property type="match status" value="1"/>
</dbReference>
<dbReference type="InterPro" id="IPR001623">
    <property type="entry name" value="DnaJ_domain"/>
</dbReference>
<name>A0AAE0ETZ4_9CHLO</name>
<reference evidence="4 5" key="1">
    <citation type="journal article" date="2015" name="Genome Biol. Evol.">
        <title>Comparative Genomics of a Bacterivorous Green Alga Reveals Evolutionary Causalities and Consequences of Phago-Mixotrophic Mode of Nutrition.</title>
        <authorList>
            <person name="Burns J.A."/>
            <person name="Paasch A."/>
            <person name="Narechania A."/>
            <person name="Kim E."/>
        </authorList>
    </citation>
    <scope>NUCLEOTIDE SEQUENCE [LARGE SCALE GENOMIC DNA]</scope>
    <source>
        <strain evidence="4 5">PLY_AMNH</strain>
    </source>
</reference>
<feature type="compositionally biased region" description="Acidic residues" evidence="2">
    <location>
        <begin position="109"/>
        <end position="155"/>
    </location>
</feature>
<evidence type="ECO:0000256" key="1">
    <source>
        <dbReference type="PROSITE-ProRule" id="PRU00339"/>
    </source>
</evidence>
<keyword evidence="1" id="KW-0802">TPR repeat</keyword>
<dbReference type="EMBL" id="LGRX02034095">
    <property type="protein sequence ID" value="KAK3238825.1"/>
    <property type="molecule type" value="Genomic_DNA"/>
</dbReference>
<dbReference type="Proteomes" id="UP001190700">
    <property type="component" value="Unassembled WGS sequence"/>
</dbReference>
<feature type="region of interest" description="Disordered" evidence="2">
    <location>
        <begin position="1"/>
        <end position="60"/>
    </location>
</feature>
<dbReference type="InterPro" id="IPR019734">
    <property type="entry name" value="TPR_rpt"/>
</dbReference>